<evidence type="ECO:0000313" key="10">
    <source>
        <dbReference type="Proteomes" id="UP000250668"/>
    </source>
</evidence>
<evidence type="ECO:0000259" key="6">
    <source>
        <dbReference type="PROSITE" id="PS51721"/>
    </source>
</evidence>
<sequence length="279" mass="31526">MATIQWYPGHMNKAKNQLEDNLDLIDVLIEVLDARLPVSSRNPMIGQLTKKKPHIIILNKSDLADPIQTKKWTRYFQDEGNFVISMDAQHNTNMTSLFKIIKLAGKKKTEKLIAKGASNPMIRVAIAGIPNCGKSTIINRMVGRNAAIVGDKPGVTRGQSWLKTKTNVQILDTPGILWPKFSDQEVGYKLAACGAIKADVFHPDDVALFVIEFLKQNYKKDLTKFAQATNEELENMSNPDLLLAMTNKYGMRDDYDKFSLFMLQRLRKGKLGRITFDLR</sequence>
<protein>
    <recommendedName>
        <fullName evidence="1 4">Ribosome biogenesis GTPase A</fullName>
    </recommendedName>
</protein>
<keyword evidence="2 4" id="KW-0547">Nucleotide-binding</keyword>
<evidence type="ECO:0000313" key="7">
    <source>
        <dbReference type="EMBL" id="GBA95090.1"/>
    </source>
</evidence>
<dbReference type="GO" id="GO:0003924">
    <property type="term" value="F:GTPase activity"/>
    <property type="evidence" value="ECO:0007669"/>
    <property type="project" value="TreeGrafter"/>
</dbReference>
<dbReference type="Proteomes" id="UP000316012">
    <property type="component" value="Unassembled WGS sequence"/>
</dbReference>
<evidence type="ECO:0000313" key="9">
    <source>
        <dbReference type="EMBL" id="TQW15271.1"/>
    </source>
</evidence>
<dbReference type="RefSeq" id="WP_003647377.1">
    <property type="nucleotide sequence ID" value="NZ_BEXJ01000001.1"/>
</dbReference>
<evidence type="ECO:0000313" key="12">
    <source>
        <dbReference type="Proteomes" id="UP000460112"/>
    </source>
</evidence>
<dbReference type="InterPro" id="IPR023179">
    <property type="entry name" value="GTP-bd_ortho_bundle_sf"/>
</dbReference>
<evidence type="ECO:0000256" key="4">
    <source>
        <dbReference type="PIRNR" id="PIRNR006230"/>
    </source>
</evidence>
<evidence type="ECO:0000256" key="3">
    <source>
        <dbReference type="ARBA" id="ARBA00023134"/>
    </source>
</evidence>
<name>A0A133P7Z7_LACGS</name>
<keyword evidence="11" id="KW-1185">Reference proteome</keyword>
<gene>
    <name evidence="8" type="primary">ylqF</name>
    <name evidence="7" type="synonym">rbgA</name>
    <name evidence="8" type="ORF">F8244_03220</name>
    <name evidence="9" type="ORF">FIPPAONL_01013</name>
    <name evidence="7" type="ORF">LJCM1025_03470</name>
</gene>
<dbReference type="Proteomes" id="UP000460112">
    <property type="component" value="Unassembled WGS sequence"/>
</dbReference>
<reference evidence="7 10" key="1">
    <citation type="journal article" date="2018" name="Int. J. Syst. Evol. Microbiol.">
        <title>Lactobacillus paragasseri sp. nov., a sister taxon of Lactobacillus gasseri, based on whole-genome sequence analyses.</title>
        <authorList>
            <person name="Tanizawa Y."/>
            <person name="Tada I."/>
            <person name="Kobayashi H."/>
            <person name="Endo A."/>
            <person name="Maeno S."/>
            <person name="Toyoda A."/>
            <person name="Arita M."/>
            <person name="Nakamura Y."/>
            <person name="Sakamoto M."/>
            <person name="Ohkuma M."/>
            <person name="Tohno M."/>
        </authorList>
    </citation>
    <scope>NUCLEOTIDE SEQUENCE [LARGE SCALE GENOMIC DNA]</scope>
    <source>
        <strain evidence="7 10">JCM 1025</strain>
    </source>
</reference>
<comment type="similarity">
    <text evidence="4">Belongs to the TRAFAC class YlqF/YawG GTPase family. MTG1 subfamily.</text>
</comment>
<evidence type="ECO:0000256" key="5">
    <source>
        <dbReference type="PIRSR" id="PIRSR006230-1"/>
    </source>
</evidence>
<proteinExistence type="inferred from homology"/>
<keyword evidence="4" id="KW-0963">Cytoplasm</keyword>
<comment type="function">
    <text evidence="4">Required for a late step of 50S ribosomal subunit assembly. Has GTPase activity.</text>
</comment>
<dbReference type="EMBL" id="SRMD01000078">
    <property type="protein sequence ID" value="TQW15271.1"/>
    <property type="molecule type" value="Genomic_DNA"/>
</dbReference>
<dbReference type="PIRSF" id="PIRSF006230">
    <property type="entry name" value="MG442"/>
    <property type="match status" value="1"/>
</dbReference>
<dbReference type="InterPro" id="IPR030378">
    <property type="entry name" value="G_CP_dom"/>
</dbReference>
<dbReference type="GO" id="GO:0005525">
    <property type="term" value="F:GTP binding"/>
    <property type="evidence" value="ECO:0007669"/>
    <property type="project" value="UniProtKB-KW"/>
</dbReference>
<feature type="domain" description="CP-type G" evidence="6">
    <location>
        <begin position="15"/>
        <end position="179"/>
    </location>
</feature>
<dbReference type="Gene3D" id="1.10.1580.10">
    <property type="match status" value="1"/>
</dbReference>
<dbReference type="GO" id="GO:0005737">
    <property type="term" value="C:cytoplasm"/>
    <property type="evidence" value="ECO:0007669"/>
    <property type="project" value="UniProtKB-SubCell"/>
</dbReference>
<feature type="binding site" evidence="5">
    <location>
        <position position="175"/>
    </location>
    <ligand>
        <name>GTP</name>
        <dbReference type="ChEBI" id="CHEBI:37565"/>
    </ligand>
</feature>
<dbReference type="STRING" id="324831.LGAS_0913"/>
<dbReference type="GeneID" id="29638636"/>
<evidence type="ECO:0000313" key="11">
    <source>
        <dbReference type="Proteomes" id="UP000316012"/>
    </source>
</evidence>
<dbReference type="AlphaFoldDB" id="A0A133P7Z7"/>
<dbReference type="Pfam" id="PF01926">
    <property type="entry name" value="MMR_HSR1"/>
    <property type="match status" value="1"/>
</dbReference>
<dbReference type="Proteomes" id="UP000250668">
    <property type="component" value="Unassembled WGS sequence"/>
</dbReference>
<dbReference type="GO" id="GO:0006412">
    <property type="term" value="P:translation"/>
    <property type="evidence" value="ECO:0007669"/>
    <property type="project" value="TreeGrafter"/>
</dbReference>
<dbReference type="eggNOG" id="COG1161">
    <property type="taxonomic scope" value="Bacteria"/>
</dbReference>
<dbReference type="InterPro" id="IPR019991">
    <property type="entry name" value="GTP-bd_ribosome_bgen"/>
</dbReference>
<accession>A0A133P7Z7</accession>
<feature type="binding site" evidence="5">
    <location>
        <begin position="131"/>
        <end position="136"/>
    </location>
    <ligand>
        <name>GTP</name>
        <dbReference type="ChEBI" id="CHEBI:37565"/>
    </ligand>
</feature>
<reference evidence="8 12" key="3">
    <citation type="submission" date="2019-09" db="EMBL/GenBank/DDBJ databases">
        <title>Investigation of probiotic properties of different lactic acid bacteria.</title>
        <authorList>
            <person name="Jaomanjaka F."/>
            <person name="Blanc P."/>
        </authorList>
    </citation>
    <scope>NUCLEOTIDE SEQUENCE [LARGE SCALE GENOMIC DNA]</scope>
    <source>
        <strain evidence="8 12">BIO6369</strain>
    </source>
</reference>
<organism evidence="8 12">
    <name type="scientific">Lactobacillus gasseri</name>
    <dbReference type="NCBI Taxonomy" id="1596"/>
    <lineage>
        <taxon>Bacteria</taxon>
        <taxon>Bacillati</taxon>
        <taxon>Bacillota</taxon>
        <taxon>Bacilli</taxon>
        <taxon>Lactobacillales</taxon>
        <taxon>Lactobacillaceae</taxon>
        <taxon>Lactobacillus</taxon>
    </lineage>
</organism>
<dbReference type="PROSITE" id="PS51721">
    <property type="entry name" value="G_CP"/>
    <property type="match status" value="1"/>
</dbReference>
<reference evidence="9 11" key="2">
    <citation type="submission" date="2019-04" db="EMBL/GenBank/DDBJ databases">
        <title>Lactobacillus gasseri 7171 assembly.</title>
        <authorList>
            <person name="Joris B.R."/>
            <person name="Giguere D."/>
        </authorList>
    </citation>
    <scope>NUCLEOTIDE SEQUENCE [LARGE SCALE GENOMIC DNA]</scope>
    <source>
        <strain evidence="9 11">7171</strain>
    </source>
</reference>
<comment type="caution">
    <text evidence="8">The sequence shown here is derived from an EMBL/GenBank/DDBJ whole genome shotgun (WGS) entry which is preliminary data.</text>
</comment>
<dbReference type="CDD" id="cd01856">
    <property type="entry name" value="YlqF"/>
    <property type="match status" value="1"/>
</dbReference>
<comment type="subcellular location">
    <subcellularLocation>
        <location evidence="4">Cytoplasm</location>
    </subcellularLocation>
</comment>
<dbReference type="EMBL" id="WBOA01000001">
    <property type="protein sequence ID" value="KAB1951518.1"/>
    <property type="molecule type" value="Genomic_DNA"/>
</dbReference>
<dbReference type="InterPro" id="IPR006073">
    <property type="entry name" value="GTP-bd"/>
</dbReference>
<evidence type="ECO:0000256" key="1">
    <source>
        <dbReference type="ARBA" id="ARBA00014898"/>
    </source>
</evidence>
<dbReference type="EMBL" id="BEXJ01000001">
    <property type="protein sequence ID" value="GBA95090.1"/>
    <property type="molecule type" value="Genomic_DNA"/>
</dbReference>
<dbReference type="SUPFAM" id="SSF52540">
    <property type="entry name" value="P-loop containing nucleoside triphosphate hydrolases"/>
    <property type="match status" value="1"/>
</dbReference>
<dbReference type="OMA" id="GVLWPKF"/>
<dbReference type="PANTHER" id="PTHR45782">
    <property type="entry name" value="MITOCHONDRIAL RIBOSOME-ASSOCIATED GTPASE 1"/>
    <property type="match status" value="1"/>
</dbReference>
<dbReference type="InterPro" id="IPR027417">
    <property type="entry name" value="P-loop_NTPase"/>
</dbReference>
<dbReference type="PANTHER" id="PTHR45782:SF4">
    <property type="entry name" value="MITOCHONDRIAL RIBOSOME-ASSOCIATED GTPASE 1"/>
    <property type="match status" value="1"/>
</dbReference>
<dbReference type="Gene3D" id="3.40.50.300">
    <property type="entry name" value="P-loop containing nucleotide triphosphate hydrolases"/>
    <property type="match status" value="1"/>
</dbReference>
<evidence type="ECO:0000313" key="8">
    <source>
        <dbReference type="EMBL" id="KAB1951518.1"/>
    </source>
</evidence>
<evidence type="ECO:0000256" key="2">
    <source>
        <dbReference type="ARBA" id="ARBA00022741"/>
    </source>
</evidence>
<dbReference type="NCBIfam" id="TIGR03596">
    <property type="entry name" value="GTPase_YlqF"/>
    <property type="match status" value="1"/>
</dbReference>
<keyword evidence="3 4" id="KW-0342">GTP-binding</keyword>
<dbReference type="OrthoDB" id="9779790at2"/>
<dbReference type="FunFam" id="3.40.50.300:FF:000590">
    <property type="entry name" value="Ribosome biogenesis GTPase A"/>
    <property type="match status" value="1"/>
</dbReference>
<feature type="binding site" evidence="5">
    <location>
        <begin position="59"/>
        <end position="62"/>
    </location>
    <ligand>
        <name>GTP</name>
        <dbReference type="ChEBI" id="CHEBI:37565"/>
    </ligand>
</feature>
<dbReference type="InterPro" id="IPR016478">
    <property type="entry name" value="GTPase_MTG1"/>
</dbReference>